<organism evidence="3 4">
    <name type="scientific">Nesidiocoris tenuis</name>
    <dbReference type="NCBI Taxonomy" id="355587"/>
    <lineage>
        <taxon>Eukaryota</taxon>
        <taxon>Metazoa</taxon>
        <taxon>Ecdysozoa</taxon>
        <taxon>Arthropoda</taxon>
        <taxon>Hexapoda</taxon>
        <taxon>Insecta</taxon>
        <taxon>Pterygota</taxon>
        <taxon>Neoptera</taxon>
        <taxon>Paraneoptera</taxon>
        <taxon>Hemiptera</taxon>
        <taxon>Heteroptera</taxon>
        <taxon>Panheteroptera</taxon>
        <taxon>Cimicomorpha</taxon>
        <taxon>Miridae</taxon>
        <taxon>Dicyphina</taxon>
        <taxon>Nesidiocoris</taxon>
    </lineage>
</organism>
<evidence type="ECO:0000259" key="2">
    <source>
        <dbReference type="PROSITE" id="PS50157"/>
    </source>
</evidence>
<dbReference type="PANTHER" id="PTHR46664:SF1">
    <property type="entry name" value="ATM INTERACTOR"/>
    <property type="match status" value="1"/>
</dbReference>
<keyword evidence="1" id="KW-0863">Zinc-finger</keyword>
<dbReference type="PROSITE" id="PS50157">
    <property type="entry name" value="ZINC_FINGER_C2H2_2"/>
    <property type="match status" value="1"/>
</dbReference>
<feature type="domain" description="C2H2-type" evidence="2">
    <location>
        <begin position="121"/>
        <end position="148"/>
    </location>
</feature>
<keyword evidence="1" id="KW-0479">Metal-binding</keyword>
<sequence>MNTVTMLLVPANCRSQPATEDSATTQRICPNESELRYIGPAKCPTCHTTFQNSASCEMHQIMKHNKDSGFLKKRKPEEKVAVQYFCPIAGCKYNDRNIDRYFTKMKYLRQHYLKSHAEKKFACPDCGKSYSTQTQLTTHQKNECGVEFGCIQCDASYSSREALLTHCSRANHAKKTLLNKRKGEEKILVANGKYKKITTYNVMENIAAAALSELSAKAVVRTGVDATTQTVPNTKARKRSKVNIRSTISQTENDRLFPEGDSLDMVFRQYFTSATQTNQNMDFDLGMFQDIDQYVNNETQTEIPNNVMLCPTEDCPALSTTQTQTASALDEYSHNCTQTCNDDNFLNDFVELSNIETQTAWFEPGVNVDSLLVSAETQTLL</sequence>
<evidence type="ECO:0000256" key="1">
    <source>
        <dbReference type="PROSITE-ProRule" id="PRU00042"/>
    </source>
</evidence>
<proteinExistence type="predicted"/>
<accession>A0ABN7BH25</accession>
<dbReference type="InterPro" id="IPR055303">
    <property type="entry name" value="ATMIN"/>
</dbReference>
<evidence type="ECO:0000313" key="4">
    <source>
        <dbReference type="Proteomes" id="UP001307889"/>
    </source>
</evidence>
<dbReference type="Gene3D" id="3.30.160.60">
    <property type="entry name" value="Classic Zinc Finger"/>
    <property type="match status" value="1"/>
</dbReference>
<dbReference type="SUPFAM" id="SSF57667">
    <property type="entry name" value="beta-beta-alpha zinc fingers"/>
    <property type="match status" value="1"/>
</dbReference>
<protein>
    <submittedName>
        <fullName evidence="3">ZnF_C2H2</fullName>
    </submittedName>
</protein>
<evidence type="ECO:0000313" key="3">
    <source>
        <dbReference type="EMBL" id="BET03113.1"/>
    </source>
</evidence>
<dbReference type="PANTHER" id="PTHR46664">
    <property type="entry name" value="ATM INTERACTOR"/>
    <property type="match status" value="1"/>
</dbReference>
<reference evidence="3 4" key="1">
    <citation type="submission" date="2023-09" db="EMBL/GenBank/DDBJ databases">
        <title>Nesidiocoris tenuis whole genome shotgun sequence.</title>
        <authorList>
            <person name="Shibata T."/>
            <person name="Shimoda M."/>
            <person name="Kobayashi T."/>
            <person name="Uehara T."/>
        </authorList>
    </citation>
    <scope>NUCLEOTIDE SEQUENCE [LARGE SCALE GENOMIC DNA]</scope>
    <source>
        <strain evidence="3 4">Japan</strain>
    </source>
</reference>
<dbReference type="PROSITE" id="PS00028">
    <property type="entry name" value="ZINC_FINGER_C2H2_1"/>
    <property type="match status" value="2"/>
</dbReference>
<keyword evidence="4" id="KW-1185">Reference proteome</keyword>
<dbReference type="InterPro" id="IPR036236">
    <property type="entry name" value="Znf_C2H2_sf"/>
</dbReference>
<dbReference type="Proteomes" id="UP001307889">
    <property type="component" value="Chromosome 15"/>
</dbReference>
<name>A0ABN7BH25_9HEMI</name>
<dbReference type="Pfam" id="PF00096">
    <property type="entry name" value="zf-C2H2"/>
    <property type="match status" value="1"/>
</dbReference>
<dbReference type="EMBL" id="AP028923">
    <property type="protein sequence ID" value="BET03113.1"/>
    <property type="molecule type" value="Genomic_DNA"/>
</dbReference>
<gene>
    <name evidence="3" type="ORF">NTJ_15931</name>
</gene>
<keyword evidence="1" id="KW-0862">Zinc</keyword>
<dbReference type="InterPro" id="IPR013087">
    <property type="entry name" value="Znf_C2H2_type"/>
</dbReference>
<dbReference type="SMART" id="SM00355">
    <property type="entry name" value="ZnF_C2H2"/>
    <property type="match status" value="4"/>
</dbReference>